<proteinExistence type="predicted"/>
<gene>
    <name evidence="2" type="ORF">Trco_005678</name>
</gene>
<accession>A0A9P8QNE4</accession>
<evidence type="ECO:0000313" key="3">
    <source>
        <dbReference type="Proteomes" id="UP000827724"/>
    </source>
</evidence>
<protein>
    <submittedName>
        <fullName evidence="2">Uncharacterized protein</fullName>
    </submittedName>
</protein>
<dbReference type="AlphaFoldDB" id="A0A9P8QNE4"/>
<feature type="region of interest" description="Disordered" evidence="1">
    <location>
        <begin position="39"/>
        <end position="73"/>
    </location>
</feature>
<dbReference type="OrthoDB" id="4939977at2759"/>
<keyword evidence="3" id="KW-1185">Reference proteome</keyword>
<dbReference type="Proteomes" id="UP000827724">
    <property type="component" value="Unassembled WGS sequence"/>
</dbReference>
<organism evidence="2 3">
    <name type="scientific">Trichoderma cornu-damae</name>
    <dbReference type="NCBI Taxonomy" id="654480"/>
    <lineage>
        <taxon>Eukaryota</taxon>
        <taxon>Fungi</taxon>
        <taxon>Dikarya</taxon>
        <taxon>Ascomycota</taxon>
        <taxon>Pezizomycotina</taxon>
        <taxon>Sordariomycetes</taxon>
        <taxon>Hypocreomycetidae</taxon>
        <taxon>Hypocreales</taxon>
        <taxon>Hypocreaceae</taxon>
        <taxon>Trichoderma</taxon>
    </lineage>
</organism>
<dbReference type="EMBL" id="JAIWOZ010000004">
    <property type="protein sequence ID" value="KAH6606525.1"/>
    <property type="molecule type" value="Genomic_DNA"/>
</dbReference>
<sequence>MASRKPDFLLQMPVISQSDLQYQSRTPLRSPRFREDFDAPFSESFLDPPPPKTSYFVKSQDDIPPPPQQSFDDSWVQVPKRRESVNGKVLQWAKRSLTIKRQRPSRPGGAFASVQPPPSRSSRRISSLPIEANYGKGNTHAQPSTIITVAEIPKLV</sequence>
<feature type="region of interest" description="Disordered" evidence="1">
    <location>
        <begin position="96"/>
        <end position="127"/>
    </location>
</feature>
<name>A0A9P8QNE4_9HYPO</name>
<reference evidence="2" key="1">
    <citation type="submission" date="2021-08" db="EMBL/GenBank/DDBJ databases">
        <title>Chromosome-Level Trichoderma cornu-damae using Hi-C Data.</title>
        <authorList>
            <person name="Kim C.S."/>
        </authorList>
    </citation>
    <scope>NUCLEOTIDE SEQUENCE</scope>
    <source>
        <strain evidence="2">KA19-0412C</strain>
    </source>
</reference>
<evidence type="ECO:0000256" key="1">
    <source>
        <dbReference type="SAM" id="MobiDB-lite"/>
    </source>
</evidence>
<comment type="caution">
    <text evidence="2">The sequence shown here is derived from an EMBL/GenBank/DDBJ whole genome shotgun (WGS) entry which is preliminary data.</text>
</comment>
<evidence type="ECO:0000313" key="2">
    <source>
        <dbReference type="EMBL" id="KAH6606525.1"/>
    </source>
</evidence>